<evidence type="ECO:0000313" key="2">
    <source>
        <dbReference type="Proteomes" id="UP000735302"/>
    </source>
</evidence>
<dbReference type="Proteomes" id="UP000735302">
    <property type="component" value="Unassembled WGS sequence"/>
</dbReference>
<proteinExistence type="predicted"/>
<keyword evidence="2" id="KW-1185">Reference proteome</keyword>
<name>A0AAV3WRL4_9GAST</name>
<reference evidence="1 2" key="1">
    <citation type="journal article" date="2021" name="Elife">
        <title>Chloroplast acquisition without the gene transfer in kleptoplastic sea slugs, Plakobranchus ocellatus.</title>
        <authorList>
            <person name="Maeda T."/>
            <person name="Takahashi S."/>
            <person name="Yoshida T."/>
            <person name="Shimamura S."/>
            <person name="Takaki Y."/>
            <person name="Nagai Y."/>
            <person name="Toyoda A."/>
            <person name="Suzuki Y."/>
            <person name="Arimoto A."/>
            <person name="Ishii H."/>
            <person name="Satoh N."/>
            <person name="Nishiyama T."/>
            <person name="Hasebe M."/>
            <person name="Maruyama T."/>
            <person name="Minagawa J."/>
            <person name="Obokata J."/>
            <person name="Shigenobu S."/>
        </authorList>
    </citation>
    <scope>NUCLEOTIDE SEQUENCE [LARGE SCALE GENOMIC DNA]</scope>
</reference>
<sequence length="78" mass="8941">MSLNSEAFDEIQLLQQRLQESNHSPESPDHKFLNYYACAQNLPQLQYKWLFQMGNPPKAVQAIPIVQGQGMCVSMDLM</sequence>
<protein>
    <submittedName>
        <fullName evidence="1">Uncharacterized protein</fullName>
    </submittedName>
</protein>
<dbReference type="EMBL" id="BLXT01000014">
    <property type="protein sequence ID" value="GFN73610.1"/>
    <property type="molecule type" value="Genomic_DNA"/>
</dbReference>
<comment type="caution">
    <text evidence="1">The sequence shown here is derived from an EMBL/GenBank/DDBJ whole genome shotgun (WGS) entry which is preliminary data.</text>
</comment>
<gene>
    <name evidence="1" type="ORF">PoB_000011600</name>
</gene>
<evidence type="ECO:0000313" key="1">
    <source>
        <dbReference type="EMBL" id="GFN73610.1"/>
    </source>
</evidence>
<dbReference type="AlphaFoldDB" id="A0AAV3WRL4"/>
<accession>A0AAV3WRL4</accession>
<organism evidence="1 2">
    <name type="scientific">Plakobranchus ocellatus</name>
    <dbReference type="NCBI Taxonomy" id="259542"/>
    <lineage>
        <taxon>Eukaryota</taxon>
        <taxon>Metazoa</taxon>
        <taxon>Spiralia</taxon>
        <taxon>Lophotrochozoa</taxon>
        <taxon>Mollusca</taxon>
        <taxon>Gastropoda</taxon>
        <taxon>Heterobranchia</taxon>
        <taxon>Euthyneura</taxon>
        <taxon>Panpulmonata</taxon>
        <taxon>Sacoglossa</taxon>
        <taxon>Placobranchoidea</taxon>
        <taxon>Plakobranchidae</taxon>
        <taxon>Plakobranchus</taxon>
    </lineage>
</organism>